<organism evidence="2 3">
    <name type="scientific">Edwardsiella tarda</name>
    <dbReference type="NCBI Taxonomy" id="636"/>
    <lineage>
        <taxon>Bacteria</taxon>
        <taxon>Pseudomonadati</taxon>
        <taxon>Pseudomonadota</taxon>
        <taxon>Gammaproteobacteria</taxon>
        <taxon>Enterobacterales</taxon>
        <taxon>Hafniaceae</taxon>
        <taxon>Edwardsiella</taxon>
    </lineage>
</organism>
<dbReference type="RefSeq" id="WP_005291149.1">
    <property type="nucleotide sequence ID" value="NZ_CABKPF010000079.1"/>
</dbReference>
<evidence type="ECO:0000313" key="2">
    <source>
        <dbReference type="EMBL" id="PEH71200.1"/>
    </source>
</evidence>
<protein>
    <submittedName>
        <fullName evidence="2">DNA endonuclease SmrA</fullName>
    </submittedName>
</protein>
<dbReference type="EMBL" id="PDDV01000013">
    <property type="protein sequence ID" value="PEH71200.1"/>
    <property type="molecule type" value="Genomic_DNA"/>
</dbReference>
<gene>
    <name evidence="2" type="ORF">CRM76_04225</name>
</gene>
<evidence type="ECO:0000313" key="3">
    <source>
        <dbReference type="Proteomes" id="UP000219788"/>
    </source>
</evidence>
<proteinExistence type="predicted"/>
<name>A0A2A7TYT2_EDWTA</name>
<dbReference type="SMART" id="SM00463">
    <property type="entry name" value="SMR"/>
    <property type="match status" value="1"/>
</dbReference>
<keyword evidence="2" id="KW-0255">Endonuclease</keyword>
<dbReference type="Pfam" id="PF01713">
    <property type="entry name" value="Smr"/>
    <property type="match status" value="1"/>
</dbReference>
<reference evidence="3" key="1">
    <citation type="submission" date="2017-09" db="EMBL/GenBank/DDBJ databases">
        <title>FDA dAtabase for Regulatory Grade micrObial Sequences (FDA-ARGOS): Supporting development and validation of Infectious Disease Dx tests.</title>
        <authorList>
            <person name="Goldberg B."/>
            <person name="Campos J."/>
            <person name="Tallon L."/>
            <person name="Sadzewicz L."/>
            <person name="Ott S."/>
            <person name="Zhao X."/>
            <person name="Nagaraj S."/>
            <person name="Vavikolanu K."/>
            <person name="Aluvathingal J."/>
            <person name="Nadendla S."/>
            <person name="Geyer C."/>
            <person name="Sichtig H."/>
        </authorList>
    </citation>
    <scope>NUCLEOTIDE SEQUENCE [LARGE SCALE GENOMIC DNA]</scope>
    <source>
        <strain evidence="3">FDAARGOS_370</strain>
    </source>
</reference>
<dbReference type="STRING" id="636.AAW15_16140"/>
<dbReference type="Proteomes" id="UP000219788">
    <property type="component" value="Unassembled WGS sequence"/>
</dbReference>
<evidence type="ECO:0000259" key="1">
    <source>
        <dbReference type="PROSITE" id="PS50828"/>
    </source>
</evidence>
<dbReference type="InterPro" id="IPR036063">
    <property type="entry name" value="Smr_dom_sf"/>
</dbReference>
<dbReference type="AlphaFoldDB" id="A0A2A7TYT2"/>
<dbReference type="GO" id="GO:0004520">
    <property type="term" value="F:DNA endonuclease activity"/>
    <property type="evidence" value="ECO:0007669"/>
    <property type="project" value="TreeGrafter"/>
</dbReference>
<dbReference type="PANTHER" id="PTHR35562:SF2">
    <property type="entry name" value="DNA ENDONUCLEASE SMRA-RELATED"/>
    <property type="match status" value="1"/>
</dbReference>
<dbReference type="SUPFAM" id="SSF160443">
    <property type="entry name" value="SMR domain-like"/>
    <property type="match status" value="1"/>
</dbReference>
<comment type="caution">
    <text evidence="2">The sequence shown here is derived from an EMBL/GenBank/DDBJ whole genome shotgun (WGS) entry which is preliminary data.</text>
</comment>
<dbReference type="InterPro" id="IPR002625">
    <property type="entry name" value="Smr_dom"/>
</dbReference>
<keyword evidence="2" id="KW-0540">Nuclease</keyword>
<dbReference type="InterPro" id="IPR047688">
    <property type="entry name" value="Endonuc_SmrA"/>
</dbReference>
<accession>A0A2A7TYT2</accession>
<dbReference type="PROSITE" id="PS50828">
    <property type="entry name" value="SMR"/>
    <property type="match status" value="1"/>
</dbReference>
<dbReference type="OrthoDB" id="9808881at2"/>
<sequence length="197" mass="22221">MSQEEDVMERDMLFHQAMVGVKPLLSDRVQLALQSAPSEAQLARRAAAQQVSTASSDYLSLEGVEMLHPHDLVGFKREGIQEGVYRKLRLGKYALQAVLDLHRHTLNEARSALLQFIADCLARDIRTVLVLHGKGERSQPQALLKSYVSAWLPQIPEVMALHSAERRHGGSGALYVLLRKSERRKADNRERHQKRLG</sequence>
<dbReference type="NCBIfam" id="NF033154">
    <property type="entry name" value="endonuc_SmrA"/>
    <property type="match status" value="1"/>
</dbReference>
<dbReference type="Gene3D" id="3.30.1370.110">
    <property type="match status" value="1"/>
</dbReference>
<dbReference type="PANTHER" id="PTHR35562">
    <property type="entry name" value="DNA ENDONUCLEASE SMRA-RELATED"/>
    <property type="match status" value="1"/>
</dbReference>
<keyword evidence="2" id="KW-0378">Hydrolase</keyword>
<feature type="domain" description="Smr" evidence="1">
    <location>
        <begin position="99"/>
        <end position="179"/>
    </location>
</feature>